<evidence type="ECO:0000313" key="3">
    <source>
        <dbReference type="EMBL" id="PEG52444.1"/>
    </source>
</evidence>
<sequence>MKMSTWVAASAAAATALALAGCSSGKTSESSTDADGATAATLMLPFPRGIFWSPLVVAEEQGYFADEGLDLTIEEADGSGFVTQQLISGNLDYGFSGAASAVVAAEKDPNLRIPMCYPASNIFIIVTPEGSDVASVADLRGKTLGITEAGGGEEPIVNAALAEAGMKPGADVTLLPIGGAGPQSLTALQNGTVDAYATSFADLATFTAAGNKFTDITPSSLDVIPGDCMVTTAAALADPAKREIGVKIARAYTKGAAFIDANPEGALDIVCKAVPEECTDMNYAKVYFDEVRRYAGNYQPGTPYGAVTADGWETTVKVLADSGVIEGTVDPVAIGTGEDIADLQSEYSDIDLPAVQKDAQQYAP</sequence>
<name>A0A1Q4H4Y9_9MYCO</name>
<keyword evidence="1" id="KW-0732">Signal</keyword>
<dbReference type="Pfam" id="PF09084">
    <property type="entry name" value="NMT1"/>
    <property type="match status" value="1"/>
</dbReference>
<dbReference type="EMBL" id="PDCR01000031">
    <property type="protein sequence ID" value="PEG52444.1"/>
    <property type="molecule type" value="Genomic_DNA"/>
</dbReference>
<dbReference type="AlphaFoldDB" id="A0A1Q4H4Y9"/>
<gene>
    <name evidence="3" type="ORF">CRI78_21365</name>
</gene>
<dbReference type="RefSeq" id="WP_073859349.1">
    <property type="nucleotide sequence ID" value="NZ_BAAATC010000018.1"/>
</dbReference>
<dbReference type="PANTHER" id="PTHR30024:SF42">
    <property type="entry name" value="ALIPHATIC SULFONATES-BINDING PROTEIN-RELATED"/>
    <property type="match status" value="1"/>
</dbReference>
<feature type="signal peptide" evidence="1">
    <location>
        <begin position="1"/>
        <end position="20"/>
    </location>
</feature>
<proteinExistence type="predicted"/>
<keyword evidence="4" id="KW-1185">Reference proteome</keyword>
<organism evidence="3 4">
    <name type="scientific">Mycolicibacterium diernhoferi</name>
    <dbReference type="NCBI Taxonomy" id="1801"/>
    <lineage>
        <taxon>Bacteria</taxon>
        <taxon>Bacillati</taxon>
        <taxon>Actinomycetota</taxon>
        <taxon>Actinomycetes</taxon>
        <taxon>Mycobacteriales</taxon>
        <taxon>Mycobacteriaceae</taxon>
        <taxon>Mycolicibacterium</taxon>
    </lineage>
</organism>
<dbReference type="PANTHER" id="PTHR30024">
    <property type="entry name" value="ALIPHATIC SULFONATES-BINDING PROTEIN-RELATED"/>
    <property type="match status" value="1"/>
</dbReference>
<evidence type="ECO:0000313" key="4">
    <source>
        <dbReference type="Proteomes" id="UP000220340"/>
    </source>
</evidence>
<dbReference type="STRING" id="1801.BRW64_25920"/>
<dbReference type="PROSITE" id="PS51257">
    <property type="entry name" value="PROKAR_LIPOPROTEIN"/>
    <property type="match status" value="1"/>
</dbReference>
<dbReference type="Gene3D" id="3.40.190.10">
    <property type="entry name" value="Periplasmic binding protein-like II"/>
    <property type="match status" value="2"/>
</dbReference>
<accession>A0A1Q4H4Y9</accession>
<dbReference type="InterPro" id="IPR015168">
    <property type="entry name" value="SsuA/THI5"/>
</dbReference>
<dbReference type="SUPFAM" id="SSF53850">
    <property type="entry name" value="Periplasmic binding protein-like II"/>
    <property type="match status" value="1"/>
</dbReference>
<feature type="domain" description="SsuA/THI5-like" evidence="2">
    <location>
        <begin position="54"/>
        <end position="266"/>
    </location>
</feature>
<reference evidence="3 4" key="1">
    <citation type="submission" date="2017-10" db="EMBL/GenBank/DDBJ databases">
        <title>The new phylogeny of genus Mycobacterium.</title>
        <authorList>
            <person name="Tortoli E."/>
            <person name="Trovato A."/>
            <person name="Cirillo D.M."/>
        </authorList>
    </citation>
    <scope>NUCLEOTIDE SEQUENCE [LARGE SCALE GENOMIC DNA]</scope>
    <source>
        <strain evidence="3 4">IP141170001</strain>
    </source>
</reference>
<protein>
    <submittedName>
        <fullName evidence="3">ABC transporter substrate-binding protein</fullName>
    </submittedName>
</protein>
<feature type="chain" id="PRO_5043148658" evidence="1">
    <location>
        <begin position="21"/>
        <end position="364"/>
    </location>
</feature>
<dbReference type="OrthoDB" id="174578at2"/>
<evidence type="ECO:0000259" key="2">
    <source>
        <dbReference type="Pfam" id="PF09084"/>
    </source>
</evidence>
<comment type="caution">
    <text evidence="3">The sequence shown here is derived from an EMBL/GenBank/DDBJ whole genome shotgun (WGS) entry which is preliminary data.</text>
</comment>
<dbReference type="Proteomes" id="UP000220340">
    <property type="component" value="Unassembled WGS sequence"/>
</dbReference>
<evidence type="ECO:0000256" key="1">
    <source>
        <dbReference type="SAM" id="SignalP"/>
    </source>
</evidence>